<gene>
    <name evidence="2" type="ORF">NliqN6_3370</name>
</gene>
<dbReference type="AlphaFoldDB" id="A0A8H3TTS5"/>
<keyword evidence="3" id="KW-1185">Reference proteome</keyword>
<reference evidence="2" key="1">
    <citation type="submission" date="2020-07" db="EMBL/GenBank/DDBJ databases">
        <title>Draft Genome Sequence of a Deep-Sea Yeast, Naganishia (Cryptococcus) liquefaciens strain N6.</title>
        <authorList>
            <person name="Han Y.W."/>
            <person name="Kajitani R."/>
            <person name="Morimoto H."/>
            <person name="Parhat M."/>
            <person name="Tsubouchi H."/>
            <person name="Bakenova O."/>
            <person name="Ogata M."/>
            <person name="Argunhan B."/>
            <person name="Aoki R."/>
            <person name="Kajiwara S."/>
            <person name="Itoh T."/>
            <person name="Iwasaki H."/>
        </authorList>
    </citation>
    <scope>NUCLEOTIDE SEQUENCE</scope>
    <source>
        <strain evidence="2">N6</strain>
    </source>
</reference>
<organism evidence="2 3">
    <name type="scientific">Naganishia liquefaciens</name>
    <dbReference type="NCBI Taxonomy" id="104408"/>
    <lineage>
        <taxon>Eukaryota</taxon>
        <taxon>Fungi</taxon>
        <taxon>Dikarya</taxon>
        <taxon>Basidiomycota</taxon>
        <taxon>Agaricomycotina</taxon>
        <taxon>Tremellomycetes</taxon>
        <taxon>Filobasidiales</taxon>
        <taxon>Filobasidiaceae</taxon>
        <taxon>Naganishia</taxon>
    </lineage>
</organism>
<dbReference type="Proteomes" id="UP000620104">
    <property type="component" value="Unassembled WGS sequence"/>
</dbReference>
<comment type="caution">
    <text evidence="2">The sequence shown here is derived from an EMBL/GenBank/DDBJ whole genome shotgun (WGS) entry which is preliminary data.</text>
</comment>
<accession>A0A8H3TTS5</accession>
<evidence type="ECO:0000313" key="2">
    <source>
        <dbReference type="EMBL" id="GHJ86968.1"/>
    </source>
</evidence>
<evidence type="ECO:0000256" key="1">
    <source>
        <dbReference type="SAM" id="MobiDB-lite"/>
    </source>
</evidence>
<evidence type="ECO:0000313" key="3">
    <source>
        <dbReference type="Proteomes" id="UP000620104"/>
    </source>
</evidence>
<name>A0A8H3TTS5_9TREE</name>
<feature type="region of interest" description="Disordered" evidence="1">
    <location>
        <begin position="461"/>
        <end position="490"/>
    </location>
</feature>
<sequence>MPRRFQNRKPRGSGWEAESAISRSISTSTSAFASTSSDSNPSLGSIPNPKYIEDASLVGARNMSLAETSQQPPPTSVLSELFGRLRAETLTSDVYQTAGGKSLSGNATADSVTTSQSPFACRDTSTSNLKTENLLSSYNIKDLQRDASDVGCRDFDMARFRCVFDLLRQCMKSHLRNYQDYTLKLNDKETLWHDQDYKQMIPPRNSRTIALLTYALRTMARIILVLIERYKKNSKEVEEYKSFHTGHRTRLSADIKQTESRWSDQHEPLPNLWNRLQWYWLSFPANTEKGRQMSTKYQRSYRARHAEGNTGQQASLARVDSELSNGYQLTSQLYLDASPEGLLNILRKWLADMQAASSETQQTQPSALNTGIIIQRLGLTGDHTSSLEDVVMPLIQKRIAEEQEGALHALLGFFWTVLSGQVTGRLADPVDLEDEEYLFSYWIQAGSEWLEKGWSISQLETSNTHKSEQIGASSCSDSEEQEDFEKDRSQ</sequence>
<protein>
    <submittedName>
        <fullName evidence="2">Uncharacterized protein</fullName>
    </submittedName>
</protein>
<dbReference type="EMBL" id="BLZA01000019">
    <property type="protein sequence ID" value="GHJ86968.1"/>
    <property type="molecule type" value="Genomic_DNA"/>
</dbReference>
<feature type="region of interest" description="Disordered" evidence="1">
    <location>
        <begin position="97"/>
        <end position="124"/>
    </location>
</feature>
<feature type="region of interest" description="Disordered" evidence="1">
    <location>
        <begin position="1"/>
        <end position="48"/>
    </location>
</feature>
<proteinExistence type="predicted"/>
<feature type="compositionally biased region" description="Low complexity" evidence="1">
    <location>
        <begin position="19"/>
        <end position="39"/>
    </location>
</feature>
<feature type="compositionally biased region" description="Polar residues" evidence="1">
    <location>
        <begin position="103"/>
        <end position="124"/>
    </location>
</feature>
<feature type="compositionally biased region" description="Basic residues" evidence="1">
    <location>
        <begin position="1"/>
        <end position="11"/>
    </location>
</feature>